<dbReference type="InterPro" id="IPR019427">
    <property type="entry name" value="7TM_GPCR_serpentine_rcpt_Srw"/>
</dbReference>
<evidence type="ECO:0000256" key="4">
    <source>
        <dbReference type="ARBA" id="ARBA00023136"/>
    </source>
</evidence>
<name>A0A914YMD8_9BILA</name>
<keyword evidence="2 5" id="KW-0812">Transmembrane</keyword>
<protein>
    <submittedName>
        <fullName evidence="8">G-protein coupled receptors family 1 profile domain-containing protein</fullName>
    </submittedName>
</protein>
<dbReference type="InterPro" id="IPR017452">
    <property type="entry name" value="GPCR_Rhodpsn_7TM"/>
</dbReference>
<evidence type="ECO:0000256" key="2">
    <source>
        <dbReference type="ARBA" id="ARBA00022692"/>
    </source>
</evidence>
<dbReference type="Proteomes" id="UP000887577">
    <property type="component" value="Unplaced"/>
</dbReference>
<proteinExistence type="predicted"/>
<evidence type="ECO:0000256" key="5">
    <source>
        <dbReference type="SAM" id="Phobius"/>
    </source>
</evidence>
<evidence type="ECO:0000256" key="3">
    <source>
        <dbReference type="ARBA" id="ARBA00022989"/>
    </source>
</evidence>
<keyword evidence="3 5" id="KW-1133">Transmembrane helix</keyword>
<evidence type="ECO:0000313" key="8">
    <source>
        <dbReference type="WBParaSite" id="PSU_v2.g21503.t1"/>
    </source>
</evidence>
<keyword evidence="7" id="KW-1185">Reference proteome</keyword>
<dbReference type="GO" id="GO:0016020">
    <property type="term" value="C:membrane"/>
    <property type="evidence" value="ECO:0007669"/>
    <property type="project" value="UniProtKB-SubCell"/>
</dbReference>
<dbReference type="WBParaSite" id="PSU_v2.g21503.t1">
    <property type="protein sequence ID" value="PSU_v2.g21503.t1"/>
    <property type="gene ID" value="PSU_v2.g21503"/>
</dbReference>
<evidence type="ECO:0000256" key="1">
    <source>
        <dbReference type="ARBA" id="ARBA00004370"/>
    </source>
</evidence>
<dbReference type="PANTHER" id="PTHR46895">
    <property type="entry name" value="PROTEIN CBG20548-RELATED"/>
    <property type="match status" value="1"/>
</dbReference>
<feature type="transmembrane region" description="Helical" evidence="5">
    <location>
        <begin position="133"/>
        <end position="155"/>
    </location>
</feature>
<feature type="transmembrane region" description="Helical" evidence="5">
    <location>
        <begin position="54"/>
        <end position="74"/>
    </location>
</feature>
<dbReference type="AlphaFoldDB" id="A0A914YMD8"/>
<feature type="domain" description="G-protein coupled receptors family 1 profile" evidence="6">
    <location>
        <begin position="1"/>
        <end position="152"/>
    </location>
</feature>
<feature type="transmembrane region" description="Helical" evidence="5">
    <location>
        <begin position="95"/>
        <end position="121"/>
    </location>
</feature>
<dbReference type="SUPFAM" id="SSF81321">
    <property type="entry name" value="Family A G protein-coupled receptor-like"/>
    <property type="match status" value="1"/>
</dbReference>
<organism evidence="7 8">
    <name type="scientific">Panagrolaimus superbus</name>
    <dbReference type="NCBI Taxonomy" id="310955"/>
    <lineage>
        <taxon>Eukaryota</taxon>
        <taxon>Metazoa</taxon>
        <taxon>Ecdysozoa</taxon>
        <taxon>Nematoda</taxon>
        <taxon>Chromadorea</taxon>
        <taxon>Rhabditida</taxon>
        <taxon>Tylenchina</taxon>
        <taxon>Panagrolaimomorpha</taxon>
        <taxon>Panagrolaimoidea</taxon>
        <taxon>Panagrolaimidae</taxon>
        <taxon>Panagrolaimus</taxon>
    </lineage>
</organism>
<comment type="subcellular location">
    <subcellularLocation>
        <location evidence="1">Membrane</location>
    </subcellularLocation>
</comment>
<reference evidence="8" key="1">
    <citation type="submission" date="2022-11" db="UniProtKB">
        <authorList>
            <consortium name="WormBaseParasite"/>
        </authorList>
    </citation>
    <scope>IDENTIFICATION</scope>
</reference>
<dbReference type="Gene3D" id="1.20.1070.10">
    <property type="entry name" value="Rhodopsin 7-helix transmembrane proteins"/>
    <property type="match status" value="1"/>
</dbReference>
<dbReference type="PROSITE" id="PS50262">
    <property type="entry name" value="G_PROTEIN_RECEP_F1_2"/>
    <property type="match status" value="1"/>
</dbReference>
<dbReference type="GO" id="GO:0008528">
    <property type="term" value="F:G protein-coupled peptide receptor activity"/>
    <property type="evidence" value="ECO:0007669"/>
    <property type="project" value="InterPro"/>
</dbReference>
<evidence type="ECO:0000259" key="6">
    <source>
        <dbReference type="PROSITE" id="PS50262"/>
    </source>
</evidence>
<keyword evidence="4 5" id="KW-0472">Membrane</keyword>
<accession>A0A914YMD8</accession>
<dbReference type="Pfam" id="PF10324">
    <property type="entry name" value="7TM_GPCR_Srw"/>
    <property type="match status" value="1"/>
</dbReference>
<sequence length="268" mass="30751">MHWHVTHHVVHGFRKNEIKNETTGEITITETPSLKVELIEGLAKYFKIGVFCEMIMLVFVPVILVLSSNILMILALRQKNRTHDVRIKRQRRATLIVFIIASTFAISQIPSAIIAIVEHIWPHLRPTDEFRIAAIFTNSLVVTGKTANFFLFCTWSSYFRKNLKRVIASKMPFLYNVFGKSIERIESSTRLRDSKNQLIKKLGAHRLQGQQHPTRLEYNPEGLQVNHSYPLTCYSSYHKAEDAFIEHIGEDITLLANNANVITPATDL</sequence>
<evidence type="ECO:0000313" key="7">
    <source>
        <dbReference type="Proteomes" id="UP000887577"/>
    </source>
</evidence>